<protein>
    <recommendedName>
        <fullName evidence="3">HTH CENPB-type domain-containing protein</fullName>
    </recommendedName>
</protein>
<organism evidence="1 2">
    <name type="scientific">Clavelina lepadiformis</name>
    <name type="common">Light-bulb sea squirt</name>
    <name type="synonym">Ascidia lepadiformis</name>
    <dbReference type="NCBI Taxonomy" id="159417"/>
    <lineage>
        <taxon>Eukaryota</taxon>
        <taxon>Metazoa</taxon>
        <taxon>Chordata</taxon>
        <taxon>Tunicata</taxon>
        <taxon>Ascidiacea</taxon>
        <taxon>Aplousobranchia</taxon>
        <taxon>Clavelinidae</taxon>
        <taxon>Clavelina</taxon>
    </lineage>
</organism>
<dbReference type="EMBL" id="CAWYQH010000104">
    <property type="protein sequence ID" value="CAK8687290.1"/>
    <property type="molecule type" value="Genomic_DNA"/>
</dbReference>
<proteinExistence type="predicted"/>
<evidence type="ECO:0000313" key="1">
    <source>
        <dbReference type="EMBL" id="CAK8687290.1"/>
    </source>
</evidence>
<gene>
    <name evidence="1" type="ORF">CVLEPA_LOCUS19366</name>
</gene>
<keyword evidence="2" id="KW-1185">Reference proteome</keyword>
<comment type="caution">
    <text evidence="1">The sequence shown here is derived from an EMBL/GenBank/DDBJ whole genome shotgun (WGS) entry which is preliminary data.</text>
</comment>
<dbReference type="Gene3D" id="1.10.10.60">
    <property type="entry name" value="Homeodomain-like"/>
    <property type="match status" value="1"/>
</dbReference>
<accession>A0ABP0G629</accession>
<sequence>MIVLGGKGKHLSESQRLEVITGLGEPAPPKTKTKQFRESVGQFSELEDMLYVWIESKRRTSLPLPPSLAVFKAIQIAEQLLISEDDLKASWQWPIPITSWIAENSSPR</sequence>
<name>A0ABP0G629_CLALP</name>
<evidence type="ECO:0000313" key="2">
    <source>
        <dbReference type="Proteomes" id="UP001642483"/>
    </source>
</evidence>
<reference evidence="1 2" key="1">
    <citation type="submission" date="2024-02" db="EMBL/GenBank/DDBJ databases">
        <authorList>
            <person name="Daric V."/>
            <person name="Darras S."/>
        </authorList>
    </citation>
    <scope>NUCLEOTIDE SEQUENCE [LARGE SCALE GENOMIC DNA]</scope>
</reference>
<dbReference type="Proteomes" id="UP001642483">
    <property type="component" value="Unassembled WGS sequence"/>
</dbReference>
<evidence type="ECO:0008006" key="3">
    <source>
        <dbReference type="Google" id="ProtNLM"/>
    </source>
</evidence>